<dbReference type="PANTHER" id="PTHR45902:SF3">
    <property type="entry name" value="G-PROTEIN COUPLED RECEPTORS FAMILY 2 PROFILE 2 DOMAIN-CONTAINING PROTEIN"/>
    <property type="match status" value="1"/>
</dbReference>
<sequence length="1032" mass="118111">MVFALTYLFGIHDESYRFNQCSGEVTNPDNFFGQYVTACGFGYLCNNGLENSTGLNVPRNLGPCPSCSCDNDCFSRNDCCPDKLFTRPWTACESTSINSLYETYLVKYPLIGKCPVNALYEDTLSCYDPDNRFTASTYQYRHIPVNSNRTQLSYKNIFCALCHAEDPADLDKWDIYISNSSCEPEVYNIESSFSFSELADHRFHTFCDTWYIPKSYNVVPQCASEDKIIYNDCNITGTWTAYNVDIYHACRSGYGPSFRLYSNIFCFMCNPPSRQHIPLISSCNSNILNTMYGSDLITLCNKQELSSITFPYKNVFCYLCNLVMKDDLLHKPFSATDNEFLLGKSVVYTYKNIRLNNLDHVVKKRADVSLELPVFYDKTSLVFNGVHYNLSSLLLTKVLSAPTNICNKNLLPRNIHNLTTQNCDCDPKCLFTNKCTCCVDVSISYPLECFKSLFVVTNGCYGDKHIGKPYFSTIKFLCESNTVYGSLPVVFDGIDYKNIFCYICNSDYTVVNDTLVVPSGYYIRDTIITCAKTIPSSYSVTFDDILTHARNSRCKFTFETKDDTPRGCVQYHRQRCDLSPDVPIELFEVCHRLSDENLYQYAQYKNEICYICDNYDRMKSLNDTIQTCSVANGNTSLASACYDLPMSQSDIIFPYKNSFCKLCNQECFPNCHFDEPIPPVSDCLGDVSAIGIVDPPSLRQVFGIPVEETSINQEESHVVLNYTQMFDRINHKYRSITCFPGRMLTPDGCKVRDMMEKAGEYVIMVKTVGRVINKNNYGSKILSTLEIFFRNEMAVFLRNERYFLREIRMYSDIACKSVYSKASYTIVNYTIFTKITISPLDIIYTLKGRLENELISINNKILNKTVFTLCEQNTKCIENVPLYSVEYSTNKFLALTNMSFCRYEHESKRLSFHTPITYITELLTCHHVEFTMKECIVDEQNGILSIRSPSMTLYPGMYLIRRGNTGLFIFISFVLNKRTLKLIVQRNAPLSENTSSSNKEVRRPCAINEDIMNGNTVYLNTEQTGVTENTHF</sequence>
<accession>A0A8S3T143</accession>
<dbReference type="AlphaFoldDB" id="A0A8S3T143"/>
<dbReference type="EMBL" id="CAJPWZ010001968">
    <property type="protein sequence ID" value="CAG2227615.1"/>
    <property type="molecule type" value="Genomic_DNA"/>
</dbReference>
<proteinExistence type="predicted"/>
<dbReference type="InterPro" id="IPR053231">
    <property type="entry name" value="GPCR_LN-TM7"/>
</dbReference>
<evidence type="ECO:0000313" key="1">
    <source>
        <dbReference type="EMBL" id="CAG2227615.1"/>
    </source>
</evidence>
<gene>
    <name evidence="1" type="ORF">MEDL_40639</name>
</gene>
<protein>
    <submittedName>
        <fullName evidence="1">Uncharacterized protein</fullName>
    </submittedName>
</protein>
<dbReference type="PANTHER" id="PTHR45902">
    <property type="entry name" value="LATROPHILIN RECEPTOR-LIKE PROTEIN A"/>
    <property type="match status" value="1"/>
</dbReference>
<comment type="caution">
    <text evidence="1">The sequence shown here is derived from an EMBL/GenBank/DDBJ whole genome shotgun (WGS) entry which is preliminary data.</text>
</comment>
<keyword evidence="2" id="KW-1185">Reference proteome</keyword>
<organism evidence="1 2">
    <name type="scientific">Mytilus edulis</name>
    <name type="common">Blue mussel</name>
    <dbReference type="NCBI Taxonomy" id="6550"/>
    <lineage>
        <taxon>Eukaryota</taxon>
        <taxon>Metazoa</taxon>
        <taxon>Spiralia</taxon>
        <taxon>Lophotrochozoa</taxon>
        <taxon>Mollusca</taxon>
        <taxon>Bivalvia</taxon>
        <taxon>Autobranchia</taxon>
        <taxon>Pteriomorphia</taxon>
        <taxon>Mytilida</taxon>
        <taxon>Mytiloidea</taxon>
        <taxon>Mytilidae</taxon>
        <taxon>Mytilinae</taxon>
        <taxon>Mytilus</taxon>
    </lineage>
</organism>
<name>A0A8S3T143_MYTED</name>
<evidence type="ECO:0000313" key="2">
    <source>
        <dbReference type="Proteomes" id="UP000683360"/>
    </source>
</evidence>
<reference evidence="1" key="1">
    <citation type="submission" date="2021-03" db="EMBL/GenBank/DDBJ databases">
        <authorList>
            <person name="Bekaert M."/>
        </authorList>
    </citation>
    <scope>NUCLEOTIDE SEQUENCE</scope>
</reference>
<dbReference type="Proteomes" id="UP000683360">
    <property type="component" value="Unassembled WGS sequence"/>
</dbReference>
<dbReference type="OrthoDB" id="6084477at2759"/>